<feature type="transmembrane region" description="Helical" evidence="1">
    <location>
        <begin position="20"/>
        <end position="40"/>
    </location>
</feature>
<evidence type="ECO:0000313" key="3">
    <source>
        <dbReference type="Proteomes" id="UP000245431"/>
    </source>
</evidence>
<gene>
    <name evidence="2" type="ORF">PVE_R1G3573</name>
</gene>
<keyword evidence="1" id="KW-0812">Transmembrane</keyword>
<evidence type="ECO:0000256" key="1">
    <source>
        <dbReference type="SAM" id="Phobius"/>
    </source>
</evidence>
<proteinExistence type="predicted"/>
<dbReference type="Proteomes" id="UP000245431">
    <property type="component" value="Chromosome PVE_r1"/>
</dbReference>
<dbReference type="EMBL" id="LT599583">
    <property type="protein sequence ID" value="SBW81455.1"/>
    <property type="molecule type" value="Genomic_DNA"/>
</dbReference>
<organism evidence="2 3">
    <name type="scientific">Pseudomonas veronii 1YdBTEX2</name>
    <dbReference type="NCBI Taxonomy" id="1295141"/>
    <lineage>
        <taxon>Bacteria</taxon>
        <taxon>Pseudomonadati</taxon>
        <taxon>Pseudomonadota</taxon>
        <taxon>Gammaproteobacteria</taxon>
        <taxon>Pseudomonadales</taxon>
        <taxon>Pseudomonadaceae</taxon>
        <taxon>Pseudomonas</taxon>
    </lineage>
</organism>
<keyword evidence="1" id="KW-0472">Membrane</keyword>
<protein>
    <submittedName>
        <fullName evidence="2">Hypothetical membrane protein</fullName>
    </submittedName>
</protein>
<keyword evidence="1" id="KW-1133">Transmembrane helix</keyword>
<evidence type="ECO:0000313" key="2">
    <source>
        <dbReference type="EMBL" id="SBW81455.1"/>
    </source>
</evidence>
<reference evidence="3" key="1">
    <citation type="submission" date="2016-07" db="EMBL/GenBank/DDBJ databases">
        <authorList>
            <person name="Florea S."/>
            <person name="Webb J.S."/>
            <person name="Jaromczyk J."/>
            <person name="Schardl C.L."/>
        </authorList>
    </citation>
    <scope>NUCLEOTIDE SEQUENCE [LARGE SCALE GENOMIC DNA]</scope>
    <source>
        <strain evidence="3">1YdBTEX2</strain>
    </source>
</reference>
<accession>A0A1D3JZK7</accession>
<dbReference type="AlphaFoldDB" id="A0A1D3JZK7"/>
<name>A0A1D3JZK7_PSEVE</name>
<feature type="transmembrane region" description="Helical" evidence="1">
    <location>
        <begin position="55"/>
        <end position="78"/>
    </location>
</feature>
<sequence>MIFLMSLEELWRLLKCYFPVFAAASFSQLFALAIGIPMMFDRYFGALPVNVNLKYTFFLLSAPPFLLLTATSWSSVAIQAGYGSLSS</sequence>